<sequence length="165" mass="18861">MVSLFTDVITGDDMFSSAFLMKQVDNIVYEVDCQMVTVKKAATTDFDADDSTEEEGVKVVNNVVETFGLQETTFNKASYLSNFKGYIKRIHDHLEVNAPDQVEEFQKNVNLYIKKIVSRFKDYEFYTGSSMNAEGMIALLGYRPDGIQPYFTFWKHGLNATELKE</sequence>
<evidence type="ECO:0000256" key="1">
    <source>
        <dbReference type="ARBA" id="ARBA00014759"/>
    </source>
</evidence>
<dbReference type="SUPFAM" id="SSF51316">
    <property type="entry name" value="Mss4-like"/>
    <property type="match status" value="1"/>
</dbReference>
<dbReference type="Proteomes" id="UP000191342">
    <property type="component" value="Unassembled WGS sequence"/>
</dbReference>
<dbReference type="PANTHER" id="PTHR11991">
    <property type="entry name" value="TRANSLATIONALLY CONTROLLED TUMOR PROTEIN-RELATED"/>
    <property type="match status" value="1"/>
</dbReference>
<dbReference type="GO" id="GO:0005509">
    <property type="term" value="F:calcium ion binding"/>
    <property type="evidence" value="ECO:0007669"/>
    <property type="project" value="TreeGrafter"/>
</dbReference>
<organism evidence="4 5">
    <name type="scientific">Penicillium flavigenum</name>
    <dbReference type="NCBI Taxonomy" id="254877"/>
    <lineage>
        <taxon>Eukaryota</taxon>
        <taxon>Fungi</taxon>
        <taxon>Dikarya</taxon>
        <taxon>Ascomycota</taxon>
        <taxon>Pezizomycotina</taxon>
        <taxon>Eurotiomycetes</taxon>
        <taxon>Eurotiomycetidae</taxon>
        <taxon>Eurotiales</taxon>
        <taxon>Aspergillaceae</taxon>
        <taxon>Penicillium</taxon>
    </lineage>
</organism>
<accession>A0A1V6SJN8</accession>
<comment type="caution">
    <text evidence="4">The sequence shown here is derived from an EMBL/GenBank/DDBJ whole genome shotgun (WGS) entry which is preliminary data.</text>
</comment>
<dbReference type="Gene3D" id="2.170.150.10">
    <property type="entry name" value="Metal Binding Protein, Guanine Nucleotide Exchange Factor, Chain A"/>
    <property type="match status" value="1"/>
</dbReference>
<dbReference type="InterPro" id="IPR018105">
    <property type="entry name" value="Translational_control_tumour_p"/>
</dbReference>
<proteinExistence type="inferred from homology"/>
<dbReference type="FunFam" id="2.170.150.10:FF:000002">
    <property type="entry name" value="Translationally-controlled tumor protein homolog"/>
    <property type="match status" value="1"/>
</dbReference>
<dbReference type="InterPro" id="IPR011057">
    <property type="entry name" value="Mss4-like_sf"/>
</dbReference>
<dbReference type="AlphaFoldDB" id="A0A1V6SJN8"/>
<dbReference type="OrthoDB" id="10248936at2759"/>
<evidence type="ECO:0000313" key="5">
    <source>
        <dbReference type="Proteomes" id="UP000191342"/>
    </source>
</evidence>
<dbReference type="PRINTS" id="PR01653">
    <property type="entry name" value="TCTPROTEIN"/>
</dbReference>
<dbReference type="Pfam" id="PF00838">
    <property type="entry name" value="TCTP"/>
    <property type="match status" value="1"/>
</dbReference>
<protein>
    <recommendedName>
        <fullName evidence="1">Translationally-controlled tumor protein homolog</fullName>
    </recommendedName>
</protein>
<feature type="domain" description="TCTP" evidence="3">
    <location>
        <begin position="2"/>
        <end position="163"/>
    </location>
</feature>
<gene>
    <name evidence="4" type="ORF">PENFLA_c040G09588</name>
</gene>
<dbReference type="GO" id="GO:0005737">
    <property type="term" value="C:cytoplasm"/>
    <property type="evidence" value="ECO:0007669"/>
    <property type="project" value="TreeGrafter"/>
</dbReference>
<name>A0A1V6SJN8_9EURO</name>
<dbReference type="InterPro" id="IPR034737">
    <property type="entry name" value="TCTP"/>
</dbReference>
<dbReference type="PROSITE" id="PS51797">
    <property type="entry name" value="TCTP_3"/>
    <property type="match status" value="1"/>
</dbReference>
<comment type="similarity">
    <text evidence="2">Belongs to the TCTP family.</text>
</comment>
<reference evidence="5" key="1">
    <citation type="journal article" date="2017" name="Nat. Microbiol.">
        <title>Global analysis of biosynthetic gene clusters reveals vast potential of secondary metabolite production in Penicillium species.</title>
        <authorList>
            <person name="Nielsen J.C."/>
            <person name="Grijseels S."/>
            <person name="Prigent S."/>
            <person name="Ji B."/>
            <person name="Dainat J."/>
            <person name="Nielsen K.F."/>
            <person name="Frisvad J.C."/>
            <person name="Workman M."/>
            <person name="Nielsen J."/>
        </authorList>
    </citation>
    <scope>NUCLEOTIDE SEQUENCE [LARGE SCALE GENOMIC DNA]</scope>
    <source>
        <strain evidence="5">IBT 14082</strain>
    </source>
</reference>
<dbReference type="PANTHER" id="PTHR11991:SF0">
    <property type="entry name" value="TRANSLATIONALLY-CONTROLLED TUMOR PROTEIN"/>
    <property type="match status" value="1"/>
</dbReference>
<dbReference type="EMBL" id="MLQL01000040">
    <property type="protein sequence ID" value="OQE14128.1"/>
    <property type="molecule type" value="Genomic_DNA"/>
</dbReference>
<dbReference type="STRING" id="254877.A0A1V6SJN8"/>
<evidence type="ECO:0000259" key="3">
    <source>
        <dbReference type="PROSITE" id="PS51797"/>
    </source>
</evidence>
<dbReference type="InterPro" id="IPR011323">
    <property type="entry name" value="Mss4/transl-control_tumour"/>
</dbReference>
<keyword evidence="5" id="KW-1185">Reference proteome</keyword>
<evidence type="ECO:0000313" key="4">
    <source>
        <dbReference type="EMBL" id="OQE14128.1"/>
    </source>
</evidence>
<evidence type="ECO:0000256" key="2">
    <source>
        <dbReference type="PROSITE-ProRule" id="PRU01133"/>
    </source>
</evidence>